<reference evidence="3 4" key="1">
    <citation type="submission" date="2015-05" db="EMBL/GenBank/DDBJ databases">
        <title>Distinctive expansion of gene families associated with plant cell wall degradation and secondary metabolism in the genomes of grapevine trunk pathogens.</title>
        <authorList>
            <person name="Lawrence D.P."/>
            <person name="Travadon R."/>
            <person name="Rolshausen P.E."/>
            <person name="Baumgartner K."/>
        </authorList>
    </citation>
    <scope>NUCLEOTIDE SEQUENCE [LARGE SCALE GENOMIC DNA]</scope>
    <source>
        <strain evidence="3">DA912</strain>
    </source>
</reference>
<accession>A0A0G2FXX6</accession>
<feature type="compositionally biased region" description="Basic and acidic residues" evidence="1">
    <location>
        <begin position="349"/>
        <end position="360"/>
    </location>
</feature>
<feature type="compositionally biased region" description="Polar residues" evidence="1">
    <location>
        <begin position="399"/>
        <end position="416"/>
    </location>
</feature>
<dbReference type="CDD" id="cd00027">
    <property type="entry name" value="BRCT"/>
    <property type="match status" value="1"/>
</dbReference>
<dbReference type="InterPro" id="IPR036420">
    <property type="entry name" value="BRCT_dom_sf"/>
</dbReference>
<sequence length="416" mass="46994">MDHLVGVVVCITGDPRDDKDDNKHIREQFTDENVSKWLKYRGGQFVEQVTKATTHLICSREAYKNKKNLKVKAARKCGCEIVTYEWLTDTFQLWDYQKRRAPPSLYDPGKTRDGEAISDLFRKSEKKAKAVKKATPVAADTTAVDGDEEAVGTGMEHLTLSEKKKLPEMFEEGVPQKISGEKDHQKVSGAGESKDTKVVDEMKGASMPVNRESGKPIEQPEAKDQEPPVDLSLYAICKDELGHHQIEVWKPDSHGNARGCRLVLELYESKSEPKTYLFSARKYPTAGSSSCIRRFPSEAPGDKKHEFEKYKASFRKCTHVDWSQRDSMPSHGPFCYRKKMGSAGHKHKFDQLGERKERSPRGAVAVPHKRRDDDRETSYKRKRSFSEERPAKAFKVTKPSVTRDSAKATNGGSKAV</sequence>
<dbReference type="PANTHER" id="PTHR47667">
    <property type="entry name" value="REGULATOR OF TY1 TRANSPOSITION PROTEIN 107"/>
    <property type="match status" value="1"/>
</dbReference>
<dbReference type="Proteomes" id="UP000034680">
    <property type="component" value="Unassembled WGS sequence"/>
</dbReference>
<feature type="compositionally biased region" description="Basic and acidic residues" evidence="1">
    <location>
        <begin position="370"/>
        <end position="391"/>
    </location>
</feature>
<keyword evidence="4" id="KW-1185">Reference proteome</keyword>
<dbReference type="STRING" id="1214573.A0A0G2FXX6"/>
<proteinExistence type="predicted"/>
<evidence type="ECO:0000259" key="2">
    <source>
        <dbReference type="PROSITE" id="PS50172"/>
    </source>
</evidence>
<gene>
    <name evidence="3" type="ORF">UCDDA912_g01148</name>
</gene>
<feature type="domain" description="BRCT" evidence="2">
    <location>
        <begin position="1"/>
        <end position="92"/>
    </location>
</feature>
<reference evidence="3 4" key="2">
    <citation type="submission" date="2015-05" db="EMBL/GenBank/DDBJ databases">
        <authorList>
            <person name="Morales-Cruz A."/>
            <person name="Amrine K.C."/>
            <person name="Cantu D."/>
        </authorList>
    </citation>
    <scope>NUCLEOTIDE SEQUENCE [LARGE SCALE GENOMIC DNA]</scope>
    <source>
        <strain evidence="3">DA912</strain>
    </source>
</reference>
<name>A0A0G2FXX6_9PEZI</name>
<dbReference type="PROSITE" id="PS50172">
    <property type="entry name" value="BRCT"/>
    <property type="match status" value="1"/>
</dbReference>
<protein>
    <submittedName>
        <fullName evidence="3">Putative brct domain protein</fullName>
    </submittedName>
</protein>
<dbReference type="Pfam" id="PF00533">
    <property type="entry name" value="BRCT"/>
    <property type="match status" value="1"/>
</dbReference>
<dbReference type="PANTHER" id="PTHR47667:SF1">
    <property type="entry name" value="REGULATOR OF TY1 TRANSPOSITION PROTEIN 107"/>
    <property type="match status" value="1"/>
</dbReference>
<evidence type="ECO:0000256" key="1">
    <source>
        <dbReference type="SAM" id="MobiDB-lite"/>
    </source>
</evidence>
<evidence type="ECO:0000313" key="3">
    <source>
        <dbReference type="EMBL" id="KKY38886.1"/>
    </source>
</evidence>
<dbReference type="AlphaFoldDB" id="A0A0G2FXX6"/>
<dbReference type="OrthoDB" id="342264at2759"/>
<dbReference type="Gene3D" id="3.40.50.10190">
    <property type="entry name" value="BRCT domain"/>
    <property type="match status" value="1"/>
</dbReference>
<feature type="region of interest" description="Disordered" evidence="1">
    <location>
        <begin position="207"/>
        <end position="226"/>
    </location>
</feature>
<feature type="compositionally biased region" description="Basic residues" evidence="1">
    <location>
        <begin position="339"/>
        <end position="348"/>
    </location>
</feature>
<evidence type="ECO:0000313" key="4">
    <source>
        <dbReference type="Proteomes" id="UP000034680"/>
    </source>
</evidence>
<feature type="region of interest" description="Disordered" evidence="1">
    <location>
        <begin position="339"/>
        <end position="416"/>
    </location>
</feature>
<dbReference type="InterPro" id="IPR053036">
    <property type="entry name" value="CellCycle_DNARepair_Reg"/>
</dbReference>
<dbReference type="EMBL" id="LCUC01000045">
    <property type="protein sequence ID" value="KKY38886.1"/>
    <property type="molecule type" value="Genomic_DNA"/>
</dbReference>
<dbReference type="InterPro" id="IPR001357">
    <property type="entry name" value="BRCT_dom"/>
</dbReference>
<feature type="compositionally biased region" description="Basic and acidic residues" evidence="1">
    <location>
        <begin position="212"/>
        <end position="226"/>
    </location>
</feature>
<comment type="caution">
    <text evidence="3">The sequence shown here is derived from an EMBL/GenBank/DDBJ whole genome shotgun (WGS) entry which is preliminary data.</text>
</comment>
<dbReference type="SUPFAM" id="SSF52113">
    <property type="entry name" value="BRCT domain"/>
    <property type="match status" value="1"/>
</dbReference>
<dbReference type="SMART" id="SM00292">
    <property type="entry name" value="BRCT"/>
    <property type="match status" value="1"/>
</dbReference>
<organism evidence="3 4">
    <name type="scientific">Diaporthe ampelina</name>
    <dbReference type="NCBI Taxonomy" id="1214573"/>
    <lineage>
        <taxon>Eukaryota</taxon>
        <taxon>Fungi</taxon>
        <taxon>Dikarya</taxon>
        <taxon>Ascomycota</taxon>
        <taxon>Pezizomycotina</taxon>
        <taxon>Sordariomycetes</taxon>
        <taxon>Sordariomycetidae</taxon>
        <taxon>Diaporthales</taxon>
        <taxon>Diaporthaceae</taxon>
        <taxon>Diaporthe</taxon>
    </lineage>
</organism>